<dbReference type="AlphaFoldDB" id="A0A3B9IJ78"/>
<evidence type="ECO:0000256" key="1">
    <source>
        <dbReference type="ARBA" id="ARBA00022505"/>
    </source>
</evidence>
<dbReference type="EMBL" id="DMAI01000157">
    <property type="protein sequence ID" value="HAE47778.1"/>
    <property type="molecule type" value="Genomic_DNA"/>
</dbReference>
<dbReference type="PANTHER" id="PTHR11908:SF132">
    <property type="entry name" value="ALDEHYDE OXIDASE 1-RELATED"/>
    <property type="match status" value="1"/>
</dbReference>
<organism evidence="4 5">
    <name type="scientific">Tistrella mobilis</name>
    <dbReference type="NCBI Taxonomy" id="171437"/>
    <lineage>
        <taxon>Bacteria</taxon>
        <taxon>Pseudomonadati</taxon>
        <taxon>Pseudomonadota</taxon>
        <taxon>Alphaproteobacteria</taxon>
        <taxon>Geminicoccales</taxon>
        <taxon>Geminicoccaceae</taxon>
        <taxon>Tistrella</taxon>
    </lineage>
</organism>
<dbReference type="PANTHER" id="PTHR11908">
    <property type="entry name" value="XANTHINE DEHYDROGENASE"/>
    <property type="match status" value="1"/>
</dbReference>
<feature type="domain" description="Aldehyde oxidase/xanthine dehydrogenase a/b hammerhead" evidence="3">
    <location>
        <begin position="20"/>
        <end position="85"/>
    </location>
</feature>
<feature type="non-terminal residue" evidence="4">
    <location>
        <position position="86"/>
    </location>
</feature>
<evidence type="ECO:0000256" key="2">
    <source>
        <dbReference type="ARBA" id="ARBA00023002"/>
    </source>
</evidence>
<dbReference type="InterPro" id="IPR016208">
    <property type="entry name" value="Ald_Oxase/xanthine_DH-like"/>
</dbReference>
<dbReference type="SMART" id="SM01008">
    <property type="entry name" value="Ald_Xan_dh_C"/>
    <property type="match status" value="1"/>
</dbReference>
<dbReference type="Proteomes" id="UP000257706">
    <property type="component" value="Unassembled WGS sequence"/>
</dbReference>
<keyword evidence="1" id="KW-0500">Molybdenum</keyword>
<dbReference type="InterPro" id="IPR000674">
    <property type="entry name" value="Ald_Oxase/Xan_DH_a/b"/>
</dbReference>
<accession>A0A3B9IJ78</accession>
<keyword evidence="2" id="KW-0560">Oxidoreductase</keyword>
<gene>
    <name evidence="4" type="ORF">DCK97_10200</name>
</gene>
<reference evidence="4 5" key="1">
    <citation type="journal article" date="2018" name="Nat. Biotechnol.">
        <title>A standardized bacterial taxonomy based on genome phylogeny substantially revises the tree of life.</title>
        <authorList>
            <person name="Parks D.H."/>
            <person name="Chuvochina M."/>
            <person name="Waite D.W."/>
            <person name="Rinke C."/>
            <person name="Skarshewski A."/>
            <person name="Chaumeil P.A."/>
            <person name="Hugenholtz P."/>
        </authorList>
    </citation>
    <scope>NUCLEOTIDE SEQUENCE [LARGE SCALE GENOMIC DNA]</scope>
    <source>
        <strain evidence="4">UBA8739</strain>
    </source>
</reference>
<dbReference type="GO" id="GO:0005506">
    <property type="term" value="F:iron ion binding"/>
    <property type="evidence" value="ECO:0007669"/>
    <property type="project" value="InterPro"/>
</dbReference>
<dbReference type="Pfam" id="PF01315">
    <property type="entry name" value="Ald_Xan_dh_C"/>
    <property type="match status" value="1"/>
</dbReference>
<protein>
    <submittedName>
        <fullName evidence="4">Carbon monoxide dehydrogenase</fullName>
    </submittedName>
</protein>
<evidence type="ECO:0000259" key="3">
    <source>
        <dbReference type="SMART" id="SM01008"/>
    </source>
</evidence>
<evidence type="ECO:0000313" key="5">
    <source>
        <dbReference type="Proteomes" id="UP000257706"/>
    </source>
</evidence>
<evidence type="ECO:0000313" key="4">
    <source>
        <dbReference type="EMBL" id="HAE47778.1"/>
    </source>
</evidence>
<dbReference type="InterPro" id="IPR036856">
    <property type="entry name" value="Ald_Oxase/Xan_DH_a/b_sf"/>
</dbReference>
<sequence>MLKFGIGQAVRRVEDRRFLTGHGRYTDDISFEGQLHVAFVRSPHAAARILAVDTADAAAAEGVVAVFTGADLDADGVGGVPAVARV</sequence>
<dbReference type="GO" id="GO:0016491">
    <property type="term" value="F:oxidoreductase activity"/>
    <property type="evidence" value="ECO:0007669"/>
    <property type="project" value="UniProtKB-KW"/>
</dbReference>
<name>A0A3B9IJ78_9PROT</name>
<proteinExistence type="predicted"/>
<dbReference type="Gene3D" id="3.90.1170.50">
    <property type="entry name" value="Aldehyde oxidase/xanthine dehydrogenase, a/b hammerhead"/>
    <property type="match status" value="1"/>
</dbReference>
<dbReference type="SUPFAM" id="SSF54665">
    <property type="entry name" value="CO dehydrogenase molybdoprotein N-domain-like"/>
    <property type="match status" value="1"/>
</dbReference>
<comment type="caution">
    <text evidence="4">The sequence shown here is derived from an EMBL/GenBank/DDBJ whole genome shotgun (WGS) entry which is preliminary data.</text>
</comment>